<name>A0A6A5ULV0_9PLEO</name>
<evidence type="ECO:0000256" key="1">
    <source>
        <dbReference type="SAM" id="MobiDB-lite"/>
    </source>
</evidence>
<sequence length="435" mass="48186">MSCYGHTIVGRSWADDDEDGWDAEASQAAAANFEYYPDTAVVSTVNSSSPAAADECDPTIGNENIPPPRPSTPEPTVYDENTFALGPSTPEPTAENQWQGVHPGFRPWPWQWLEFGKKGKEAYPELLCEGSNYVVGWRNVRLQRGVPKNELMLYLPSPLHSEVDFDEEEREPSLMDDVSDLELDLLAEQDLAPTPPDTLTLLPAVEHSGAEMIESDSEIQTINRAQDDEEATSIALATSLVRVVLLIKFTYEDELADQASETEDMSPASITLSPFVAAISEEQGDVPRFEKRDSVHEEPEITAAELFSEREDGMSTVSLELSVIVSTDEEPDLVKDAPLIMSTVREQDNFDPASNASQSTTAIVEESTYKNTTKEGSMDQTIPSTHASSHVATMAEEDLCRRLKTRYFHVRLFSKRKQHSSESRILQALGDSTIH</sequence>
<dbReference type="AlphaFoldDB" id="A0A6A5ULV0"/>
<proteinExistence type="predicted"/>
<protein>
    <submittedName>
        <fullName evidence="2">Uncharacterized protein</fullName>
    </submittedName>
</protein>
<dbReference type="EMBL" id="ML976764">
    <property type="protein sequence ID" value="KAF1965330.1"/>
    <property type="molecule type" value="Genomic_DNA"/>
</dbReference>
<evidence type="ECO:0000313" key="3">
    <source>
        <dbReference type="Proteomes" id="UP000800036"/>
    </source>
</evidence>
<keyword evidence="3" id="KW-1185">Reference proteome</keyword>
<dbReference type="OrthoDB" id="3792259at2759"/>
<feature type="region of interest" description="Disordered" evidence="1">
    <location>
        <begin position="49"/>
        <end position="73"/>
    </location>
</feature>
<evidence type="ECO:0000313" key="2">
    <source>
        <dbReference type="EMBL" id="KAF1965330.1"/>
    </source>
</evidence>
<accession>A0A6A5ULV0</accession>
<reference evidence="2" key="1">
    <citation type="journal article" date="2020" name="Stud. Mycol.">
        <title>101 Dothideomycetes genomes: a test case for predicting lifestyles and emergence of pathogens.</title>
        <authorList>
            <person name="Haridas S."/>
            <person name="Albert R."/>
            <person name="Binder M."/>
            <person name="Bloem J."/>
            <person name="Labutti K."/>
            <person name="Salamov A."/>
            <person name="Andreopoulos B."/>
            <person name="Baker S."/>
            <person name="Barry K."/>
            <person name="Bills G."/>
            <person name="Bluhm B."/>
            <person name="Cannon C."/>
            <person name="Castanera R."/>
            <person name="Culley D."/>
            <person name="Daum C."/>
            <person name="Ezra D."/>
            <person name="Gonzalez J."/>
            <person name="Henrissat B."/>
            <person name="Kuo A."/>
            <person name="Liang C."/>
            <person name="Lipzen A."/>
            <person name="Lutzoni F."/>
            <person name="Magnuson J."/>
            <person name="Mondo S."/>
            <person name="Nolan M."/>
            <person name="Ohm R."/>
            <person name="Pangilinan J."/>
            <person name="Park H.-J."/>
            <person name="Ramirez L."/>
            <person name="Alfaro M."/>
            <person name="Sun H."/>
            <person name="Tritt A."/>
            <person name="Yoshinaga Y."/>
            <person name="Zwiers L.-H."/>
            <person name="Turgeon B."/>
            <person name="Goodwin S."/>
            <person name="Spatafora J."/>
            <person name="Crous P."/>
            <person name="Grigoriev I."/>
        </authorList>
    </citation>
    <scope>NUCLEOTIDE SEQUENCE</scope>
    <source>
        <strain evidence="2">CBS 107.79</strain>
    </source>
</reference>
<gene>
    <name evidence="2" type="ORF">BU23DRAFT_627736</name>
</gene>
<organism evidence="2 3">
    <name type="scientific">Bimuria novae-zelandiae CBS 107.79</name>
    <dbReference type="NCBI Taxonomy" id="1447943"/>
    <lineage>
        <taxon>Eukaryota</taxon>
        <taxon>Fungi</taxon>
        <taxon>Dikarya</taxon>
        <taxon>Ascomycota</taxon>
        <taxon>Pezizomycotina</taxon>
        <taxon>Dothideomycetes</taxon>
        <taxon>Pleosporomycetidae</taxon>
        <taxon>Pleosporales</taxon>
        <taxon>Massarineae</taxon>
        <taxon>Didymosphaeriaceae</taxon>
        <taxon>Bimuria</taxon>
    </lineage>
</organism>
<dbReference type="Proteomes" id="UP000800036">
    <property type="component" value="Unassembled WGS sequence"/>
</dbReference>